<keyword evidence="3 5" id="KW-0804">Transcription</keyword>
<dbReference type="SMART" id="SM00662">
    <property type="entry name" value="RPOLD"/>
    <property type="match status" value="1"/>
</dbReference>
<evidence type="ECO:0000256" key="4">
    <source>
        <dbReference type="ARBA" id="ARBA00025804"/>
    </source>
</evidence>
<accession>A0A0P0N5Y2</accession>
<dbReference type="Pfam" id="PF01193">
    <property type="entry name" value="RNA_pol_L"/>
    <property type="match status" value="1"/>
</dbReference>
<dbReference type="PROSITE" id="PS00446">
    <property type="entry name" value="RNA_POL_D_30KD"/>
    <property type="match status" value="1"/>
</dbReference>
<keyword evidence="10" id="KW-1185">Reference proteome</keyword>
<dbReference type="Pfam" id="PF01000">
    <property type="entry name" value="RNA_pol_A_bac"/>
    <property type="match status" value="1"/>
</dbReference>
<dbReference type="GO" id="GO:0046983">
    <property type="term" value="F:protein dimerization activity"/>
    <property type="evidence" value="ECO:0007669"/>
    <property type="project" value="InterPro"/>
</dbReference>
<comment type="function">
    <text evidence="5">DNA-dependent RNA polymerase (RNAP) catalyzes the transcription of DNA into RNA using the four ribonucleoside triphosphates as substrates.</text>
</comment>
<dbReference type="PANTHER" id="PTHR11800">
    <property type="entry name" value="DNA-DIRECTED RNA POLYMERASE"/>
    <property type="match status" value="1"/>
</dbReference>
<keyword evidence="2 5" id="KW-0548">Nucleotidyltransferase</keyword>
<dbReference type="GO" id="GO:0000428">
    <property type="term" value="C:DNA-directed RNA polymerase complex"/>
    <property type="evidence" value="ECO:0007669"/>
    <property type="project" value="UniProtKB-KW"/>
</dbReference>
<comment type="subcellular location">
    <subcellularLocation>
        <location evidence="5">Cytoplasm</location>
    </subcellularLocation>
</comment>
<dbReference type="InterPro" id="IPR011263">
    <property type="entry name" value="DNA-dir_RNA_pol_RpoA/D/Rpb3"/>
</dbReference>
<dbReference type="NCBIfam" id="NF001988">
    <property type="entry name" value="PRK00783.1"/>
    <property type="match status" value="1"/>
</dbReference>
<evidence type="ECO:0000256" key="2">
    <source>
        <dbReference type="ARBA" id="ARBA00022695"/>
    </source>
</evidence>
<gene>
    <name evidence="5" type="primary">rpo3</name>
    <name evidence="5" type="synonym">rpoD</name>
    <name evidence="8" type="ORF">Pdsh_03360</name>
    <name evidence="7" type="ORF">Pyrde_2031</name>
</gene>
<dbReference type="InterPro" id="IPR036603">
    <property type="entry name" value="RBP11-like"/>
</dbReference>
<dbReference type="SUPFAM" id="SSF56553">
    <property type="entry name" value="Insert subdomain of RNA polymerase alpha subunit"/>
    <property type="match status" value="1"/>
</dbReference>
<dbReference type="EMBL" id="CP013011">
    <property type="protein sequence ID" value="ALL02074.1"/>
    <property type="molecule type" value="Genomic_DNA"/>
</dbReference>
<organism evidence="7 9">
    <name type="scientific">Pyrodictium delaneyi</name>
    <dbReference type="NCBI Taxonomy" id="1273541"/>
    <lineage>
        <taxon>Archaea</taxon>
        <taxon>Thermoproteota</taxon>
        <taxon>Thermoprotei</taxon>
        <taxon>Desulfurococcales</taxon>
        <taxon>Pyrodictiaceae</taxon>
        <taxon>Pyrodictium</taxon>
    </lineage>
</organism>
<evidence type="ECO:0000313" key="8">
    <source>
        <dbReference type="EMBL" id="OWJ54771.1"/>
    </source>
</evidence>
<dbReference type="PATRIC" id="fig|1273541.4.peg.2157"/>
<keyword evidence="1 5" id="KW-0240">DNA-directed RNA polymerase</keyword>
<dbReference type="KEGG" id="pdl:Pyrde_2031"/>
<dbReference type="EMBL" id="NCQP01000002">
    <property type="protein sequence ID" value="OWJ54771.1"/>
    <property type="molecule type" value="Genomic_DNA"/>
</dbReference>
<evidence type="ECO:0000256" key="5">
    <source>
        <dbReference type="HAMAP-Rule" id="MF_00320"/>
    </source>
</evidence>
<dbReference type="Gene3D" id="2.170.120.12">
    <property type="entry name" value="DNA-directed RNA polymerase, insert domain"/>
    <property type="match status" value="1"/>
</dbReference>
<dbReference type="SUPFAM" id="SSF55257">
    <property type="entry name" value="RBP11-like subunits of RNA polymerase"/>
    <property type="match status" value="1"/>
</dbReference>
<evidence type="ECO:0000256" key="1">
    <source>
        <dbReference type="ARBA" id="ARBA00022478"/>
    </source>
</evidence>
<reference evidence="7 9" key="1">
    <citation type="submission" date="2015-10" db="EMBL/GenBank/DDBJ databases">
        <title>Complete genome sequence of hyperthermophilic archaeon Pyrodictium delaneyi Su06.</title>
        <authorList>
            <person name="Jung J.-H."/>
            <person name="Lin J."/>
            <person name="Holden J.F."/>
            <person name="Park C.-S."/>
        </authorList>
    </citation>
    <scope>NUCLEOTIDE SEQUENCE [LARGE SCALE GENOMIC DNA]</scope>
    <source>
        <strain evidence="7 9">Su06</strain>
    </source>
</reference>
<dbReference type="OrthoDB" id="84933at2157"/>
<dbReference type="Gene3D" id="3.30.1360.10">
    <property type="entry name" value="RNA polymerase, RBP11-like subunit"/>
    <property type="match status" value="1"/>
</dbReference>
<dbReference type="STRING" id="1273541.Pyrde_2031"/>
<dbReference type="GO" id="GO:0003899">
    <property type="term" value="F:DNA-directed RNA polymerase activity"/>
    <property type="evidence" value="ECO:0007669"/>
    <property type="project" value="UniProtKB-UniRule"/>
</dbReference>
<dbReference type="Gene3D" id="3.30.70.20">
    <property type="match status" value="1"/>
</dbReference>
<dbReference type="Proteomes" id="UP000196694">
    <property type="component" value="Unassembled WGS sequence"/>
</dbReference>
<dbReference type="GeneID" id="26100369"/>
<feature type="domain" description="DNA-directed RNA polymerase RpoA/D/Rpb3-type" evidence="6">
    <location>
        <begin position="12"/>
        <end position="270"/>
    </location>
</feature>
<dbReference type="GO" id="GO:0003677">
    <property type="term" value="F:DNA binding"/>
    <property type="evidence" value="ECO:0007669"/>
    <property type="project" value="UniProtKB-UniRule"/>
</dbReference>
<evidence type="ECO:0000256" key="3">
    <source>
        <dbReference type="ARBA" id="ARBA00023163"/>
    </source>
</evidence>
<dbReference type="HAMAP" id="MF_00320">
    <property type="entry name" value="RNApol_arch_Rpo3"/>
    <property type="match status" value="1"/>
</dbReference>
<reference evidence="8 10" key="2">
    <citation type="submission" date="2017-05" db="EMBL/GenBank/DDBJ databases">
        <title>The draft genome of the hyperthermophilic archaeon 'Pyrodictium delaneyi strain Hulk', an iron and nitrate reducer, reveals the capacity for sulfate reduction.</title>
        <authorList>
            <person name="Demey L.M."/>
            <person name="Miller C."/>
            <person name="Manzella M."/>
            <person name="Reguera G."/>
            <person name="Kashefi K."/>
        </authorList>
    </citation>
    <scope>NUCLEOTIDE SEQUENCE [LARGE SCALE GENOMIC DNA]</scope>
    <source>
        <strain evidence="8 10">Hulk</strain>
    </source>
</reference>
<comment type="similarity">
    <text evidence="4 5">Belongs to the archaeal Rpo3/eukaryotic RPB3 RNA polymerase subunit family.</text>
</comment>
<dbReference type="InterPro" id="IPR050518">
    <property type="entry name" value="Rpo3/RPB3_RNA_Pol_subunit"/>
</dbReference>
<dbReference type="GO" id="GO:0005737">
    <property type="term" value="C:cytoplasm"/>
    <property type="evidence" value="ECO:0007669"/>
    <property type="project" value="UniProtKB-SubCell"/>
</dbReference>
<protein>
    <recommendedName>
        <fullName evidence="5">DNA-directed RNA polymerase subunit Rpo3</fullName>
        <ecNumber evidence="5">2.7.7.6</ecNumber>
    </recommendedName>
    <alternativeName>
        <fullName evidence="5">DNA-directed RNA polymerase subunit D</fullName>
    </alternativeName>
</protein>
<dbReference type="EC" id="2.7.7.6" evidence="5"/>
<dbReference type="RefSeq" id="WP_055410501.1">
    <property type="nucleotide sequence ID" value="NZ_CP013011.1"/>
</dbReference>
<name>A0A0P0N5Y2_9CREN</name>
<dbReference type="InterPro" id="IPR001514">
    <property type="entry name" value="DNA-dir_RNA_pol_30-40kDasu_CS"/>
</dbReference>
<dbReference type="InterPro" id="IPR011262">
    <property type="entry name" value="DNA-dir_RNA_pol_insert"/>
</dbReference>
<evidence type="ECO:0000259" key="6">
    <source>
        <dbReference type="SMART" id="SM00662"/>
    </source>
</evidence>
<comment type="catalytic activity">
    <reaction evidence="5">
        <text>RNA(n) + a ribonucleoside 5'-triphosphate = RNA(n+1) + diphosphate</text>
        <dbReference type="Rhea" id="RHEA:21248"/>
        <dbReference type="Rhea" id="RHEA-COMP:14527"/>
        <dbReference type="Rhea" id="RHEA-COMP:17342"/>
        <dbReference type="ChEBI" id="CHEBI:33019"/>
        <dbReference type="ChEBI" id="CHEBI:61557"/>
        <dbReference type="ChEBI" id="CHEBI:140395"/>
        <dbReference type="EC" id="2.7.7.6"/>
    </reaction>
</comment>
<dbReference type="InterPro" id="IPR022842">
    <property type="entry name" value="RNAP_Rpo3/Rpb3/RPAC1"/>
</dbReference>
<comment type="subunit">
    <text evidence="5">Part of the RNA polymerase complex.</text>
</comment>
<proteinExistence type="inferred from homology"/>
<dbReference type="CDD" id="cd07030">
    <property type="entry name" value="RNAP_D"/>
    <property type="match status" value="1"/>
</dbReference>
<dbReference type="AlphaFoldDB" id="A0A0P0N5Y2"/>
<dbReference type="Proteomes" id="UP000058613">
    <property type="component" value="Chromosome"/>
</dbReference>
<dbReference type="PANTHER" id="PTHR11800:SF2">
    <property type="entry name" value="DNA-DIRECTED RNA POLYMERASE II SUBUNIT RPB3"/>
    <property type="match status" value="1"/>
</dbReference>
<evidence type="ECO:0000313" key="9">
    <source>
        <dbReference type="Proteomes" id="UP000058613"/>
    </source>
</evidence>
<dbReference type="GO" id="GO:0006351">
    <property type="term" value="P:DNA-templated transcription"/>
    <property type="evidence" value="ECO:0007669"/>
    <property type="project" value="UniProtKB-UniRule"/>
</dbReference>
<evidence type="ECO:0000313" key="7">
    <source>
        <dbReference type="EMBL" id="ALL02074.1"/>
    </source>
</evidence>
<evidence type="ECO:0000313" key="10">
    <source>
        <dbReference type="Proteomes" id="UP000196694"/>
    </source>
</evidence>
<keyword evidence="5" id="KW-0963">Cytoplasm</keyword>
<sequence>MEICVLEKSSNKLRLSIRGASLPLVNAIRRACYIEVPVMAIDIVEVFDNNTVLYDEIIAHRLGLIPLTSSEALKKYKRPEECANAQLGDPDCYVTLRLDVETGPREERVVYSGDLETSDPDVKPAFENIPIVIMAPDQRLRLQAYARLGYGREHAKWMPVSVAVHKYLPILVFDLEKASKECIECIEASYPWVAEQMKKLGKGELKITDDVNTSALYWCVVKRCGDAVQLRFDDNQFLFKIESTGALPPEEVVREAVRAIVRKAENLLSEIARLRREEE</sequence>
<comment type="caution">
    <text evidence="5">Lacks conserved residue(s) required for the propagation of feature annotation.</text>
</comment>
<dbReference type="InterPro" id="IPR036643">
    <property type="entry name" value="RNApol_insert_sf"/>
</dbReference>
<keyword evidence="5" id="KW-0808">Transferase</keyword>